<proteinExistence type="predicted"/>
<feature type="transmembrane region" description="Helical" evidence="2">
    <location>
        <begin position="25"/>
        <end position="46"/>
    </location>
</feature>
<dbReference type="Pfam" id="PF06985">
    <property type="entry name" value="HET"/>
    <property type="match status" value="1"/>
</dbReference>
<organism evidence="4 5">
    <name type="scientific">Periconia digitata</name>
    <dbReference type="NCBI Taxonomy" id="1303443"/>
    <lineage>
        <taxon>Eukaryota</taxon>
        <taxon>Fungi</taxon>
        <taxon>Dikarya</taxon>
        <taxon>Ascomycota</taxon>
        <taxon>Pezizomycotina</taxon>
        <taxon>Dothideomycetes</taxon>
        <taxon>Pleosporomycetidae</taxon>
        <taxon>Pleosporales</taxon>
        <taxon>Massarineae</taxon>
        <taxon>Periconiaceae</taxon>
        <taxon>Periconia</taxon>
    </lineage>
</organism>
<gene>
    <name evidence="4" type="ORF">PDIGIT_LOCUS14505</name>
</gene>
<name>A0A9W4UTR5_9PLEO</name>
<evidence type="ECO:0000256" key="2">
    <source>
        <dbReference type="SAM" id="Phobius"/>
    </source>
</evidence>
<dbReference type="AlphaFoldDB" id="A0A9W4UTR5"/>
<dbReference type="Proteomes" id="UP001152607">
    <property type="component" value="Unassembled WGS sequence"/>
</dbReference>
<dbReference type="InterPro" id="IPR052895">
    <property type="entry name" value="HetReg/Transcr_Mod"/>
</dbReference>
<feature type="domain" description="Heterokaryon incompatibility" evidence="3">
    <location>
        <begin position="186"/>
        <end position="327"/>
    </location>
</feature>
<feature type="compositionally biased region" description="Polar residues" evidence="1">
    <location>
        <begin position="101"/>
        <end position="114"/>
    </location>
</feature>
<dbReference type="PANTHER" id="PTHR24148:SF64">
    <property type="entry name" value="HETEROKARYON INCOMPATIBILITY DOMAIN-CONTAINING PROTEIN"/>
    <property type="match status" value="1"/>
</dbReference>
<feature type="transmembrane region" description="Helical" evidence="2">
    <location>
        <begin position="58"/>
        <end position="81"/>
    </location>
</feature>
<evidence type="ECO:0000313" key="4">
    <source>
        <dbReference type="EMBL" id="CAI6341309.1"/>
    </source>
</evidence>
<protein>
    <recommendedName>
        <fullName evidence="3">Heterokaryon incompatibility domain-containing protein</fullName>
    </recommendedName>
</protein>
<reference evidence="4" key="1">
    <citation type="submission" date="2023-01" db="EMBL/GenBank/DDBJ databases">
        <authorList>
            <person name="Van Ghelder C."/>
            <person name="Rancurel C."/>
        </authorList>
    </citation>
    <scope>NUCLEOTIDE SEQUENCE</scope>
    <source>
        <strain evidence="4">CNCM I-4278</strain>
    </source>
</reference>
<dbReference type="InterPro" id="IPR010730">
    <property type="entry name" value="HET"/>
</dbReference>
<keyword evidence="2" id="KW-0812">Transmembrane</keyword>
<keyword evidence="5" id="KW-1185">Reference proteome</keyword>
<sequence length="744" mass="85057">MAFASERSWLSKIDVLDGESLTTTIQMLSFLLAFTLVPGVTFIVVSRDAADERNIRRGTAAVSAVLAVECMALIVLFFVLVRRTRESRSGGLFFRRHQHANPGSNTAPTVEQSARPTLFHVPPKRKFERKGYSLPGGKWGREMYSYSPLMNHEIRVLELHPSAGEDDEVQAELLHRTLHQARKLQFVAISYTWGTREDATYIAVNGYTMEIGPNVLRILKQLRTLGYKFVWIDAICTNQSDREECSAQVSRMRSIYAGAYQVVVSLDSMASRDTGDFLQLLSLVEPVLSPESQVDTLQRALKQDNHRVTLTAFCNDNYWKRMWIIQEFAIGHNIQFLIHGSVVPVKKFETIFRMREIEPGIKDSQMNAIYAMRSAWQANRSTNFIHYLYRTRMSECKLRHDRVFGLLGILPEAMKYLPEPDYESDIRDIAVSITHAYIHKTSADIVLLTPRDDPIMDWPTWCPRIFHFDQGAPNKRLIKLLKRKSLIQSGEWKATGDAKPDFSIHGTTLVTRAAFLGTIRSIGFARFDSIHSDFPLHDATWKRSESPRIFVSETLGLFHEAFEGRSTINTALFKSEYTSCYIRAFQVDHNFEQEGNIYNYDVAKWIYRNRKFFTGWKFMEEHAEVTSTPKSFLLSLINCVRTSHSSCLHPGYTKFWDSFVEMVNSDMRLMGLEMVTRSELGWATTGARLGDEVFLVPGCSRPAVLRKTDAGTYQLLGDAIILSAMYGDLWTKIRAEDLQSIEIV</sequence>
<evidence type="ECO:0000259" key="3">
    <source>
        <dbReference type="Pfam" id="PF06985"/>
    </source>
</evidence>
<keyword evidence="2" id="KW-1133">Transmembrane helix</keyword>
<dbReference type="EMBL" id="CAOQHR010000011">
    <property type="protein sequence ID" value="CAI6341309.1"/>
    <property type="molecule type" value="Genomic_DNA"/>
</dbReference>
<dbReference type="OrthoDB" id="3677409at2759"/>
<feature type="region of interest" description="Disordered" evidence="1">
    <location>
        <begin position="93"/>
        <end position="114"/>
    </location>
</feature>
<accession>A0A9W4UTR5</accession>
<evidence type="ECO:0000313" key="5">
    <source>
        <dbReference type="Proteomes" id="UP001152607"/>
    </source>
</evidence>
<dbReference type="PANTHER" id="PTHR24148">
    <property type="entry name" value="ANKYRIN REPEAT DOMAIN-CONTAINING PROTEIN 39 HOMOLOG-RELATED"/>
    <property type="match status" value="1"/>
</dbReference>
<comment type="caution">
    <text evidence="4">The sequence shown here is derived from an EMBL/GenBank/DDBJ whole genome shotgun (WGS) entry which is preliminary data.</text>
</comment>
<keyword evidence="2" id="KW-0472">Membrane</keyword>
<evidence type="ECO:0000256" key="1">
    <source>
        <dbReference type="SAM" id="MobiDB-lite"/>
    </source>
</evidence>